<keyword evidence="1" id="KW-0238">DNA-binding</keyword>
<dbReference type="PROSITE" id="PS50995">
    <property type="entry name" value="HTH_MARR_2"/>
    <property type="match status" value="1"/>
</dbReference>
<organism evidence="3 4">
    <name type="scientific">Cohnella suwonensis</name>
    <dbReference type="NCBI Taxonomy" id="696072"/>
    <lineage>
        <taxon>Bacteria</taxon>
        <taxon>Bacillati</taxon>
        <taxon>Bacillota</taxon>
        <taxon>Bacilli</taxon>
        <taxon>Bacillales</taxon>
        <taxon>Paenibacillaceae</taxon>
        <taxon>Cohnella</taxon>
    </lineage>
</organism>
<dbReference type="EMBL" id="JBHSMH010000111">
    <property type="protein sequence ID" value="MFC5471805.1"/>
    <property type="molecule type" value="Genomic_DNA"/>
</dbReference>
<comment type="caution">
    <text evidence="3">The sequence shown here is derived from an EMBL/GenBank/DDBJ whole genome shotgun (WGS) entry which is preliminary data.</text>
</comment>
<gene>
    <name evidence="3" type="ORF">ACFPPD_24305</name>
</gene>
<feature type="domain" description="HTH marR-type" evidence="2">
    <location>
        <begin position="1"/>
        <end position="87"/>
    </location>
</feature>
<dbReference type="PRINTS" id="PR00598">
    <property type="entry name" value="HTHMARR"/>
</dbReference>
<dbReference type="RefSeq" id="WP_209744203.1">
    <property type="nucleotide sequence ID" value="NZ_JBHSMH010000111.1"/>
</dbReference>
<proteinExistence type="predicted"/>
<sequence>MGDMAVKCGIAPRTVTQFVDALEQANLLIRMPDPDDRRATLLKLTESALPLIAKARTAMQASAKKVLAPLPPEKLAQLFEILLQLSAPVEAASD</sequence>
<dbReference type="PANTHER" id="PTHR33164">
    <property type="entry name" value="TRANSCRIPTIONAL REGULATOR, MARR FAMILY"/>
    <property type="match status" value="1"/>
</dbReference>
<dbReference type="Gene3D" id="1.10.10.10">
    <property type="entry name" value="Winged helix-like DNA-binding domain superfamily/Winged helix DNA-binding domain"/>
    <property type="match status" value="1"/>
</dbReference>
<dbReference type="InterPro" id="IPR039422">
    <property type="entry name" value="MarR/SlyA-like"/>
</dbReference>
<dbReference type="Pfam" id="PF01047">
    <property type="entry name" value="MarR"/>
    <property type="match status" value="1"/>
</dbReference>
<dbReference type="InterPro" id="IPR036390">
    <property type="entry name" value="WH_DNA-bd_sf"/>
</dbReference>
<dbReference type="InterPro" id="IPR036388">
    <property type="entry name" value="WH-like_DNA-bd_sf"/>
</dbReference>
<evidence type="ECO:0000313" key="3">
    <source>
        <dbReference type="EMBL" id="MFC5471805.1"/>
    </source>
</evidence>
<dbReference type="PANTHER" id="PTHR33164:SF43">
    <property type="entry name" value="HTH-TYPE TRANSCRIPTIONAL REPRESSOR YETL"/>
    <property type="match status" value="1"/>
</dbReference>
<dbReference type="InterPro" id="IPR000835">
    <property type="entry name" value="HTH_MarR-typ"/>
</dbReference>
<dbReference type="SUPFAM" id="SSF46785">
    <property type="entry name" value="Winged helix' DNA-binding domain"/>
    <property type="match status" value="1"/>
</dbReference>
<evidence type="ECO:0000259" key="2">
    <source>
        <dbReference type="PROSITE" id="PS50995"/>
    </source>
</evidence>
<accession>A0ABW0M2L9</accession>
<dbReference type="Proteomes" id="UP001596105">
    <property type="component" value="Unassembled WGS sequence"/>
</dbReference>
<name>A0ABW0M2L9_9BACL</name>
<protein>
    <submittedName>
        <fullName evidence="3">MarR family winged helix-turn-helix transcriptional regulator</fullName>
    </submittedName>
</protein>
<keyword evidence="4" id="KW-1185">Reference proteome</keyword>
<evidence type="ECO:0000313" key="4">
    <source>
        <dbReference type="Proteomes" id="UP001596105"/>
    </source>
</evidence>
<reference evidence="4" key="1">
    <citation type="journal article" date="2019" name="Int. J. Syst. Evol. Microbiol.">
        <title>The Global Catalogue of Microorganisms (GCM) 10K type strain sequencing project: providing services to taxonomists for standard genome sequencing and annotation.</title>
        <authorList>
            <consortium name="The Broad Institute Genomics Platform"/>
            <consortium name="The Broad Institute Genome Sequencing Center for Infectious Disease"/>
            <person name="Wu L."/>
            <person name="Ma J."/>
        </authorList>
    </citation>
    <scope>NUCLEOTIDE SEQUENCE [LARGE SCALE GENOMIC DNA]</scope>
    <source>
        <strain evidence="4">CCUG 57113</strain>
    </source>
</reference>
<evidence type="ECO:0000256" key="1">
    <source>
        <dbReference type="ARBA" id="ARBA00023125"/>
    </source>
</evidence>
<dbReference type="SMART" id="SM00347">
    <property type="entry name" value="HTH_MARR"/>
    <property type="match status" value="1"/>
</dbReference>